<protein>
    <submittedName>
        <fullName evidence="1">Uncharacterized protein</fullName>
    </submittedName>
</protein>
<dbReference type="Proteomes" id="UP000229884">
    <property type="component" value="Unassembled WGS sequence"/>
</dbReference>
<dbReference type="AlphaFoldDB" id="A0A2D3MDT5"/>
<proteinExistence type="predicted"/>
<dbReference type="EMBL" id="PENG01000001">
    <property type="protein sequence ID" value="PJI26744.1"/>
    <property type="molecule type" value="Genomic_DNA"/>
</dbReference>
<comment type="caution">
    <text evidence="1">The sequence shown here is derived from an EMBL/GenBank/DDBJ whole genome shotgun (WGS) entry which is preliminary data.</text>
</comment>
<accession>A0A2D3MDT5</accession>
<dbReference type="RefSeq" id="WP_099995151.1">
    <property type="nucleotide sequence ID" value="NZ_CP024729.1"/>
</dbReference>
<evidence type="ECO:0000313" key="1">
    <source>
        <dbReference type="EMBL" id="PJI26744.1"/>
    </source>
</evidence>
<name>A0A2D3MDT5_PREIN</name>
<organism evidence="1 2">
    <name type="scientific">Prevotella intermedia</name>
    <dbReference type="NCBI Taxonomy" id="28131"/>
    <lineage>
        <taxon>Bacteria</taxon>
        <taxon>Pseudomonadati</taxon>
        <taxon>Bacteroidota</taxon>
        <taxon>Bacteroidia</taxon>
        <taxon>Bacteroidales</taxon>
        <taxon>Prevotellaceae</taxon>
        <taxon>Prevotella</taxon>
    </lineage>
</organism>
<sequence>MSRSKRIIDKEIIALFTEGYNSVKKITFGELTTNILKHSKNGNVISIYESYRNIKMFKNGKLIKTIDLQ</sequence>
<reference evidence="1 2" key="1">
    <citation type="submission" date="2017-11" db="EMBL/GenBank/DDBJ databases">
        <title>Genome sequencing of Prevotella intermedia KCOM 2832.</title>
        <authorList>
            <person name="Kook J.-K."/>
            <person name="Park S.-N."/>
            <person name="Lim Y.K."/>
        </authorList>
    </citation>
    <scope>NUCLEOTIDE SEQUENCE [LARGE SCALE GENOMIC DNA]</scope>
    <source>
        <strain evidence="1 2">KCOM 2832</strain>
    </source>
</reference>
<evidence type="ECO:0000313" key="2">
    <source>
        <dbReference type="Proteomes" id="UP000229884"/>
    </source>
</evidence>
<gene>
    <name evidence="1" type="ORF">CTM58_00685</name>
</gene>